<dbReference type="CDD" id="cd06261">
    <property type="entry name" value="TM_PBP2"/>
    <property type="match status" value="1"/>
</dbReference>
<dbReference type="InterPro" id="IPR045621">
    <property type="entry name" value="BPD_transp_1_N"/>
</dbReference>
<dbReference type="GO" id="GO:0071916">
    <property type="term" value="F:dipeptide transmembrane transporter activity"/>
    <property type="evidence" value="ECO:0007669"/>
    <property type="project" value="TreeGrafter"/>
</dbReference>
<dbReference type="PANTHER" id="PTHR43163">
    <property type="entry name" value="DIPEPTIDE TRANSPORT SYSTEM PERMEASE PROTEIN DPPB-RELATED"/>
    <property type="match status" value="1"/>
</dbReference>
<feature type="transmembrane region" description="Helical" evidence="7">
    <location>
        <begin position="255"/>
        <end position="274"/>
    </location>
</feature>
<feature type="transmembrane region" description="Helical" evidence="7">
    <location>
        <begin position="12"/>
        <end position="30"/>
    </location>
</feature>
<sequence>MNNYILKRVWSALVVIFVVSFITYFVLMFIPGDAAQLILGTEASAEKLAELRNVMGLNRPWIVQYADWLGGLLRLDFGESYLYGTSVLGLITQRLPVTLSVAVFSMLIASVFAVVLGVVSAIKRNTAIDYFSRSVMQIGSAIPSFWMGMIFIIYFGLKLKWFPISDYTPLSDGFFVHLKSLIMPCTVLAIGEIGMLLRSVRTSMIDTLDQDYMDMARVKGLKSSTVYFKYALRSAMIAPINVIGMQFAKLMGGTVVVESVFSLPGLGRLLLVAVEQRDIVLLQGIVMFITAVVVFTSLAVDIIVMLLNPKIRIRTRGE</sequence>
<feature type="transmembrane region" description="Helical" evidence="7">
    <location>
        <begin position="177"/>
        <end position="197"/>
    </location>
</feature>
<accession>A0A644YU25</accession>
<dbReference type="Pfam" id="PF19300">
    <property type="entry name" value="BPD_transp_1_N"/>
    <property type="match status" value="1"/>
</dbReference>
<organism evidence="9">
    <name type="scientific">bioreactor metagenome</name>
    <dbReference type="NCBI Taxonomy" id="1076179"/>
    <lineage>
        <taxon>unclassified sequences</taxon>
        <taxon>metagenomes</taxon>
        <taxon>ecological metagenomes</taxon>
    </lineage>
</organism>
<evidence type="ECO:0000256" key="5">
    <source>
        <dbReference type="ARBA" id="ARBA00022989"/>
    </source>
</evidence>
<gene>
    <name evidence="9" type="primary">gsiC_24</name>
    <name evidence="9" type="ORF">SDC9_76074</name>
</gene>
<evidence type="ECO:0000313" key="9">
    <source>
        <dbReference type="EMBL" id="MPM29534.1"/>
    </source>
</evidence>
<feature type="transmembrane region" description="Helical" evidence="7">
    <location>
        <begin position="97"/>
        <end position="122"/>
    </location>
</feature>
<feature type="transmembrane region" description="Helical" evidence="7">
    <location>
        <begin position="134"/>
        <end position="157"/>
    </location>
</feature>
<dbReference type="SUPFAM" id="SSF161098">
    <property type="entry name" value="MetI-like"/>
    <property type="match status" value="1"/>
</dbReference>
<reference evidence="9" key="1">
    <citation type="submission" date="2019-08" db="EMBL/GenBank/DDBJ databases">
        <authorList>
            <person name="Kucharzyk K."/>
            <person name="Murdoch R.W."/>
            <person name="Higgins S."/>
            <person name="Loffler F."/>
        </authorList>
    </citation>
    <scope>NUCLEOTIDE SEQUENCE</scope>
</reference>
<evidence type="ECO:0000259" key="8">
    <source>
        <dbReference type="PROSITE" id="PS50928"/>
    </source>
</evidence>
<evidence type="ECO:0000256" key="6">
    <source>
        <dbReference type="ARBA" id="ARBA00023136"/>
    </source>
</evidence>
<comment type="caution">
    <text evidence="9">The sequence shown here is derived from an EMBL/GenBank/DDBJ whole genome shotgun (WGS) entry which is preliminary data.</text>
</comment>
<dbReference type="PANTHER" id="PTHR43163:SF6">
    <property type="entry name" value="DIPEPTIDE TRANSPORT SYSTEM PERMEASE PROTEIN DPPB-RELATED"/>
    <property type="match status" value="1"/>
</dbReference>
<dbReference type="AlphaFoldDB" id="A0A644YU25"/>
<feature type="domain" description="ABC transmembrane type-1" evidence="8">
    <location>
        <begin position="95"/>
        <end position="304"/>
    </location>
</feature>
<keyword evidence="3" id="KW-1003">Cell membrane</keyword>
<dbReference type="GO" id="GO:0005886">
    <property type="term" value="C:plasma membrane"/>
    <property type="evidence" value="ECO:0007669"/>
    <property type="project" value="UniProtKB-SubCell"/>
</dbReference>
<dbReference type="PROSITE" id="PS50928">
    <property type="entry name" value="ABC_TM1"/>
    <property type="match status" value="1"/>
</dbReference>
<keyword evidence="5 7" id="KW-1133">Transmembrane helix</keyword>
<dbReference type="InterPro" id="IPR000515">
    <property type="entry name" value="MetI-like"/>
</dbReference>
<keyword evidence="2" id="KW-0813">Transport</keyword>
<keyword evidence="6 7" id="KW-0472">Membrane</keyword>
<dbReference type="Gene3D" id="1.10.3720.10">
    <property type="entry name" value="MetI-like"/>
    <property type="match status" value="1"/>
</dbReference>
<evidence type="ECO:0000256" key="7">
    <source>
        <dbReference type="SAM" id="Phobius"/>
    </source>
</evidence>
<proteinExistence type="predicted"/>
<dbReference type="EMBL" id="VSSQ01005538">
    <property type="protein sequence ID" value="MPM29534.1"/>
    <property type="molecule type" value="Genomic_DNA"/>
</dbReference>
<keyword evidence="4 7" id="KW-0812">Transmembrane</keyword>
<evidence type="ECO:0000256" key="2">
    <source>
        <dbReference type="ARBA" id="ARBA00022448"/>
    </source>
</evidence>
<protein>
    <submittedName>
        <fullName evidence="9">Glutathione transport system permease protein GsiC</fullName>
    </submittedName>
</protein>
<evidence type="ECO:0000256" key="3">
    <source>
        <dbReference type="ARBA" id="ARBA00022475"/>
    </source>
</evidence>
<feature type="transmembrane region" description="Helical" evidence="7">
    <location>
        <begin position="280"/>
        <end position="307"/>
    </location>
</feature>
<name>A0A644YU25_9ZZZZ</name>
<evidence type="ECO:0000256" key="4">
    <source>
        <dbReference type="ARBA" id="ARBA00022692"/>
    </source>
</evidence>
<evidence type="ECO:0000256" key="1">
    <source>
        <dbReference type="ARBA" id="ARBA00004651"/>
    </source>
</evidence>
<dbReference type="Pfam" id="PF00528">
    <property type="entry name" value="BPD_transp_1"/>
    <property type="match status" value="1"/>
</dbReference>
<dbReference type="InterPro" id="IPR035906">
    <property type="entry name" value="MetI-like_sf"/>
</dbReference>
<comment type="subcellular location">
    <subcellularLocation>
        <location evidence="1">Cell membrane</location>
        <topology evidence="1">Multi-pass membrane protein</topology>
    </subcellularLocation>
</comment>